<dbReference type="InterPro" id="IPR016177">
    <property type="entry name" value="DNA-bd_dom_sf"/>
</dbReference>
<name>A0A9E7KQV0_9LILI</name>
<reference evidence="10" key="1">
    <citation type="submission" date="2022-05" db="EMBL/GenBank/DDBJ databases">
        <title>The Musa troglodytarum L. genome provides insights into the mechanism of non-climacteric behaviour and enrichment of carotenoids.</title>
        <authorList>
            <person name="Wang J."/>
        </authorList>
    </citation>
    <scope>NUCLEOTIDE SEQUENCE</scope>
    <source>
        <tissue evidence="10">Leaf</tissue>
    </source>
</reference>
<keyword evidence="4" id="KW-0804">Transcription</keyword>
<proteinExistence type="predicted"/>
<evidence type="ECO:0000256" key="7">
    <source>
        <dbReference type="SAM" id="Phobius"/>
    </source>
</evidence>
<dbReference type="GO" id="GO:0003677">
    <property type="term" value="F:DNA binding"/>
    <property type="evidence" value="ECO:0007669"/>
    <property type="project" value="UniProtKB-KW"/>
</dbReference>
<dbReference type="Pfam" id="PF00847">
    <property type="entry name" value="AP2"/>
    <property type="match status" value="1"/>
</dbReference>
<evidence type="ECO:0000256" key="6">
    <source>
        <dbReference type="SAM" id="MobiDB-lite"/>
    </source>
</evidence>
<sequence>MSSSSSSSLGLFTSICLLQSVVAVTCGALMMFYLDEIAAFGHGRETAGKLRGSTPHDQLLIQTSDSFAGLLLLAVGFLLFMVAFVRDRGFQIFFAKGCILLHAAMALWRVYFERRLEDLAHDWPRQLVGDLVLSLSWVFFLVYSWREKGGIEFNGVKVLPSDLQHSHRSSSSSSVLSFLNPRTPLPSSSSASASESPNMTAFLVQKQRHHESGIAGCLQCSVSCNMIEFCSTRERRPTKLFRGVRQRHWGKWVAEIRLPRNRTRVWLGTFDTAEDAAMAYDMAAYKLRGDSAYLNFPHLKHDLHELGSPHLHSSVASLLEAKLNALCNSSSSSSSSSCKQKKPGKDDKSAVASIARTSCKEALQSDQGRREVSQQELISGGDAEGVLLSRMPSLDMDMIWDSLPMPAAET</sequence>
<dbReference type="Gene3D" id="3.30.730.10">
    <property type="entry name" value="AP2/ERF domain"/>
    <property type="match status" value="1"/>
</dbReference>
<evidence type="ECO:0000313" key="11">
    <source>
        <dbReference type="Proteomes" id="UP001055439"/>
    </source>
</evidence>
<keyword evidence="5" id="KW-0539">Nucleus</keyword>
<keyword evidence="7" id="KW-1133">Transmembrane helix</keyword>
<feature type="transmembrane region" description="Helical" evidence="7">
    <location>
        <begin position="123"/>
        <end position="143"/>
    </location>
</feature>
<accession>A0A9E7KQV0</accession>
<feature type="transmembrane region" description="Helical" evidence="7">
    <location>
        <begin position="92"/>
        <end position="111"/>
    </location>
</feature>
<keyword evidence="7" id="KW-0472">Membrane</keyword>
<feature type="domain" description="AP2/ERF" evidence="9">
    <location>
        <begin position="240"/>
        <end position="297"/>
    </location>
</feature>
<evidence type="ECO:0000256" key="2">
    <source>
        <dbReference type="ARBA" id="ARBA00023015"/>
    </source>
</evidence>
<dbReference type="CDD" id="cd00018">
    <property type="entry name" value="AP2"/>
    <property type="match status" value="1"/>
</dbReference>
<dbReference type="OrthoDB" id="777275at2759"/>
<dbReference type="PANTHER" id="PTHR34274:SF5">
    <property type="entry name" value="TRANSMEMBRANE PROTEIN"/>
    <property type="match status" value="1"/>
</dbReference>
<evidence type="ECO:0000256" key="8">
    <source>
        <dbReference type="SAM" id="SignalP"/>
    </source>
</evidence>
<feature type="transmembrane region" description="Helical" evidence="7">
    <location>
        <begin position="67"/>
        <end position="85"/>
    </location>
</feature>
<feature type="region of interest" description="Disordered" evidence="6">
    <location>
        <begin position="329"/>
        <end position="382"/>
    </location>
</feature>
<evidence type="ECO:0000313" key="10">
    <source>
        <dbReference type="EMBL" id="URE24454.1"/>
    </source>
</evidence>
<dbReference type="InterPro" id="IPR036955">
    <property type="entry name" value="AP2/ERF_dom_sf"/>
</dbReference>
<dbReference type="EMBL" id="CP097510">
    <property type="protein sequence ID" value="URE24454.1"/>
    <property type="molecule type" value="Genomic_DNA"/>
</dbReference>
<dbReference type="PRINTS" id="PR00367">
    <property type="entry name" value="ETHRSPELEMNT"/>
</dbReference>
<dbReference type="PANTHER" id="PTHR34274">
    <property type="entry name" value="TRANSMEMBRANE PROTEIN"/>
    <property type="match status" value="1"/>
</dbReference>
<evidence type="ECO:0000256" key="1">
    <source>
        <dbReference type="ARBA" id="ARBA00004123"/>
    </source>
</evidence>
<dbReference type="PROSITE" id="PS51032">
    <property type="entry name" value="AP2_ERF"/>
    <property type="match status" value="1"/>
</dbReference>
<dbReference type="FunFam" id="3.30.730.10:FF:000001">
    <property type="entry name" value="Ethylene-responsive transcription factor 2"/>
    <property type="match status" value="1"/>
</dbReference>
<dbReference type="InterPro" id="IPR057187">
    <property type="entry name" value="DUF7865"/>
</dbReference>
<gene>
    <name evidence="10" type="ORF">MUK42_16398</name>
</gene>
<dbReference type="GO" id="GO:0005634">
    <property type="term" value="C:nucleus"/>
    <property type="evidence" value="ECO:0007669"/>
    <property type="project" value="UniProtKB-SubCell"/>
</dbReference>
<evidence type="ECO:0000256" key="5">
    <source>
        <dbReference type="ARBA" id="ARBA00023242"/>
    </source>
</evidence>
<feature type="signal peptide" evidence="8">
    <location>
        <begin position="1"/>
        <end position="23"/>
    </location>
</feature>
<dbReference type="SMART" id="SM00380">
    <property type="entry name" value="AP2"/>
    <property type="match status" value="1"/>
</dbReference>
<keyword evidence="2" id="KW-0805">Transcription regulation</keyword>
<keyword evidence="8" id="KW-0732">Signal</keyword>
<dbReference type="GO" id="GO:0003700">
    <property type="term" value="F:DNA-binding transcription factor activity"/>
    <property type="evidence" value="ECO:0007669"/>
    <property type="project" value="InterPro"/>
</dbReference>
<dbReference type="InterPro" id="IPR001471">
    <property type="entry name" value="AP2/ERF_dom"/>
</dbReference>
<evidence type="ECO:0000256" key="3">
    <source>
        <dbReference type="ARBA" id="ARBA00023125"/>
    </source>
</evidence>
<dbReference type="SUPFAM" id="SSF54171">
    <property type="entry name" value="DNA-binding domain"/>
    <property type="match status" value="1"/>
</dbReference>
<keyword evidence="7" id="KW-0812">Transmembrane</keyword>
<dbReference type="Pfam" id="PF25266">
    <property type="entry name" value="DUF7865"/>
    <property type="match status" value="1"/>
</dbReference>
<keyword evidence="11" id="KW-1185">Reference proteome</keyword>
<organism evidence="10 11">
    <name type="scientific">Musa troglodytarum</name>
    <name type="common">fe'i banana</name>
    <dbReference type="NCBI Taxonomy" id="320322"/>
    <lineage>
        <taxon>Eukaryota</taxon>
        <taxon>Viridiplantae</taxon>
        <taxon>Streptophyta</taxon>
        <taxon>Embryophyta</taxon>
        <taxon>Tracheophyta</taxon>
        <taxon>Spermatophyta</taxon>
        <taxon>Magnoliopsida</taxon>
        <taxon>Liliopsida</taxon>
        <taxon>Zingiberales</taxon>
        <taxon>Musaceae</taxon>
        <taxon>Musa</taxon>
    </lineage>
</organism>
<feature type="chain" id="PRO_5038943358" description="AP2/ERF domain-containing protein" evidence="8">
    <location>
        <begin position="24"/>
        <end position="410"/>
    </location>
</feature>
<keyword evidence="3" id="KW-0238">DNA-binding</keyword>
<evidence type="ECO:0000256" key="4">
    <source>
        <dbReference type="ARBA" id="ARBA00023163"/>
    </source>
</evidence>
<dbReference type="AlphaFoldDB" id="A0A9E7KQV0"/>
<protein>
    <recommendedName>
        <fullName evidence="9">AP2/ERF domain-containing protein</fullName>
    </recommendedName>
</protein>
<evidence type="ECO:0000259" key="9">
    <source>
        <dbReference type="PROSITE" id="PS51032"/>
    </source>
</evidence>
<comment type="subcellular location">
    <subcellularLocation>
        <location evidence="1">Nucleus</location>
    </subcellularLocation>
</comment>
<dbReference type="Proteomes" id="UP001055439">
    <property type="component" value="Chromosome 8"/>
</dbReference>